<name>A0ABW0ZHL8_9ACTN</name>
<dbReference type="Pfam" id="PF13738">
    <property type="entry name" value="Pyr_redox_3"/>
    <property type="match status" value="1"/>
</dbReference>
<dbReference type="InterPro" id="IPR051209">
    <property type="entry name" value="FAD-bind_Monooxygenase_sf"/>
</dbReference>
<dbReference type="PANTHER" id="PTHR42877:SF4">
    <property type="entry name" value="FAD_NAD(P)-BINDING DOMAIN-CONTAINING PROTEIN-RELATED"/>
    <property type="match status" value="1"/>
</dbReference>
<organism evidence="1 2">
    <name type="scientific">Nocardioides vastitatis</name>
    <dbReference type="NCBI Taxonomy" id="2568655"/>
    <lineage>
        <taxon>Bacteria</taxon>
        <taxon>Bacillati</taxon>
        <taxon>Actinomycetota</taxon>
        <taxon>Actinomycetes</taxon>
        <taxon>Propionibacteriales</taxon>
        <taxon>Nocardioidaceae</taxon>
        <taxon>Nocardioides</taxon>
    </lineage>
</organism>
<dbReference type="RefSeq" id="WP_136432260.1">
    <property type="nucleotide sequence ID" value="NZ_JBHSNS010000008.1"/>
</dbReference>
<proteinExistence type="predicted"/>
<comment type="caution">
    <text evidence="1">The sequence shown here is derived from an EMBL/GenBank/DDBJ whole genome shotgun (WGS) entry which is preliminary data.</text>
</comment>
<dbReference type="PANTHER" id="PTHR42877">
    <property type="entry name" value="L-ORNITHINE N(5)-MONOOXYGENASE-RELATED"/>
    <property type="match status" value="1"/>
</dbReference>
<evidence type="ECO:0000313" key="2">
    <source>
        <dbReference type="Proteomes" id="UP001596072"/>
    </source>
</evidence>
<dbReference type="EC" id="1.14.13.-" evidence="1"/>
<accession>A0ABW0ZHL8</accession>
<dbReference type="InterPro" id="IPR036188">
    <property type="entry name" value="FAD/NAD-bd_sf"/>
</dbReference>
<dbReference type="EMBL" id="JBHSNS010000008">
    <property type="protein sequence ID" value="MFC5730454.1"/>
    <property type="molecule type" value="Genomic_DNA"/>
</dbReference>
<keyword evidence="1" id="KW-0503">Monooxygenase</keyword>
<dbReference type="Proteomes" id="UP001596072">
    <property type="component" value="Unassembled WGS sequence"/>
</dbReference>
<dbReference type="GO" id="GO:0004497">
    <property type="term" value="F:monooxygenase activity"/>
    <property type="evidence" value="ECO:0007669"/>
    <property type="project" value="UniProtKB-KW"/>
</dbReference>
<keyword evidence="2" id="KW-1185">Reference proteome</keyword>
<sequence>MSTTPFRRRRRSDPQHTAVLVVGAGFGGIGLGARLRQAHITDFTILERTEDLGGTWSRNTYPGAACDVPSNLYSYAFAPNPDWSRKYGTQPEILGYLRRVSDDFGVTPHIRLGTTVTAARFDEDARLWHVTTDRGEWTADVLVSAVGAFAEASIPDIEGLSTFTGPLMHTLHWDHDLDLTGKRVAVIGTGATAVQVIPELQQTAEQVVVFQRTAPWIVPRRDRRTSSFERRLYRRIPATQRASRAAWYAGIESFGLPGFVHTAFRHPFEALGRMQLRRQVADPELRARLAPDYMIGCKRAIFSDAYYPAMIQPNVDLVTDRIESVIPEGIVTASGTHAVDAIVLATGFTAMPMLASVVTGTDGRTIEDHYRERPQSFLGVANAGFPNMFTILGPFGAAGNQSAVVMIEAQITYIVDALTRIHRAGITRFELRRDEQEAFVEEMHARAGKGTWLRGGCSSYYTNGSGMNAGLFPGWSFEYRSRTRRWDAERYELARGRLARVDVAEEVSP</sequence>
<dbReference type="Gene3D" id="3.50.50.60">
    <property type="entry name" value="FAD/NAD(P)-binding domain"/>
    <property type="match status" value="2"/>
</dbReference>
<protein>
    <submittedName>
        <fullName evidence="1">Flavin-containing monooxygenase</fullName>
        <ecNumber evidence="1">1.14.13.-</ecNumber>
    </submittedName>
</protein>
<dbReference type="SUPFAM" id="SSF51905">
    <property type="entry name" value="FAD/NAD(P)-binding domain"/>
    <property type="match status" value="2"/>
</dbReference>
<reference evidence="2" key="1">
    <citation type="journal article" date="2019" name="Int. J. Syst. Evol. Microbiol.">
        <title>The Global Catalogue of Microorganisms (GCM) 10K type strain sequencing project: providing services to taxonomists for standard genome sequencing and annotation.</title>
        <authorList>
            <consortium name="The Broad Institute Genomics Platform"/>
            <consortium name="The Broad Institute Genome Sequencing Center for Infectious Disease"/>
            <person name="Wu L."/>
            <person name="Ma J."/>
        </authorList>
    </citation>
    <scope>NUCLEOTIDE SEQUENCE [LARGE SCALE GENOMIC DNA]</scope>
    <source>
        <strain evidence="2">YIM 94188</strain>
    </source>
</reference>
<keyword evidence="1" id="KW-0560">Oxidoreductase</keyword>
<evidence type="ECO:0000313" key="1">
    <source>
        <dbReference type="EMBL" id="MFC5730454.1"/>
    </source>
</evidence>
<gene>
    <name evidence="1" type="ORF">ACFPQB_16145</name>
</gene>